<dbReference type="Pfam" id="PF04773">
    <property type="entry name" value="FecR"/>
    <property type="match status" value="1"/>
</dbReference>
<sequence length="208" mass="22555">MRNFTISFSLLLALCAPARAEETIGSASVIERTVEGLAGEKNMRLKVGDAVYFNELLTTGQASRGKFIFDDRATLQMGPLSQVRLDSFVYANAPAVAFTVTKGAFRFLSAPGNHKGYEVRTHNASVGVRGTAFAVRSLEKRTDAVLYEGVIEVCLPNGGQCRQLDKPCTFVSVSDAGFTQTRAVGARDWSFDDACRPKSAPKRRHGAL</sequence>
<proteinExistence type="predicted"/>
<feature type="domain" description="FecR protein" evidence="2">
    <location>
        <begin position="57"/>
        <end position="152"/>
    </location>
</feature>
<organism evidence="3 4">
    <name type="scientific">Methylocystis borbori</name>
    <dbReference type="NCBI Taxonomy" id="3118750"/>
    <lineage>
        <taxon>Bacteria</taxon>
        <taxon>Pseudomonadati</taxon>
        <taxon>Pseudomonadota</taxon>
        <taxon>Alphaproteobacteria</taxon>
        <taxon>Hyphomicrobiales</taxon>
        <taxon>Methylocystaceae</taxon>
        <taxon>Methylocystis</taxon>
    </lineage>
</organism>
<dbReference type="InterPro" id="IPR006860">
    <property type="entry name" value="FecR"/>
</dbReference>
<name>A0ABU7XKZ4_9HYPH</name>
<accession>A0ABU7XKZ4</accession>
<feature type="signal peptide" evidence="1">
    <location>
        <begin position="1"/>
        <end position="20"/>
    </location>
</feature>
<dbReference type="RefSeq" id="WP_332083094.1">
    <property type="nucleotide sequence ID" value="NZ_JAZHYN010000076.1"/>
</dbReference>
<dbReference type="Gene3D" id="2.60.120.1440">
    <property type="match status" value="1"/>
</dbReference>
<evidence type="ECO:0000259" key="2">
    <source>
        <dbReference type="Pfam" id="PF04773"/>
    </source>
</evidence>
<reference evidence="3 4" key="1">
    <citation type="submission" date="2024-02" db="EMBL/GenBank/DDBJ databases">
        <authorList>
            <person name="Grouzdev D."/>
        </authorList>
    </citation>
    <scope>NUCLEOTIDE SEQUENCE [LARGE SCALE GENOMIC DNA]</scope>
    <source>
        <strain evidence="3 4">9N</strain>
    </source>
</reference>
<dbReference type="Proteomes" id="UP001350748">
    <property type="component" value="Unassembled WGS sequence"/>
</dbReference>
<evidence type="ECO:0000313" key="3">
    <source>
        <dbReference type="EMBL" id="MEF3368056.1"/>
    </source>
</evidence>
<keyword evidence="4" id="KW-1185">Reference proteome</keyword>
<evidence type="ECO:0000256" key="1">
    <source>
        <dbReference type="SAM" id="SignalP"/>
    </source>
</evidence>
<feature type="chain" id="PRO_5047496065" evidence="1">
    <location>
        <begin position="21"/>
        <end position="208"/>
    </location>
</feature>
<keyword evidence="1" id="KW-0732">Signal</keyword>
<gene>
    <name evidence="3" type="ORF">V3H18_16090</name>
</gene>
<protein>
    <submittedName>
        <fullName evidence="3">FecR family protein</fullName>
    </submittedName>
</protein>
<dbReference type="PANTHER" id="PTHR38731:SF3">
    <property type="entry name" value="BLL6125 PROTEIN"/>
    <property type="match status" value="1"/>
</dbReference>
<dbReference type="PANTHER" id="PTHR38731">
    <property type="entry name" value="LIPL45-RELATED LIPOPROTEIN-RELATED"/>
    <property type="match status" value="1"/>
</dbReference>
<evidence type="ECO:0000313" key="4">
    <source>
        <dbReference type="Proteomes" id="UP001350748"/>
    </source>
</evidence>
<dbReference type="EMBL" id="JAZHYN010000076">
    <property type="protein sequence ID" value="MEF3368056.1"/>
    <property type="molecule type" value="Genomic_DNA"/>
</dbReference>
<comment type="caution">
    <text evidence="3">The sequence shown here is derived from an EMBL/GenBank/DDBJ whole genome shotgun (WGS) entry which is preliminary data.</text>
</comment>
<feature type="non-terminal residue" evidence="3">
    <location>
        <position position="208"/>
    </location>
</feature>